<proteinExistence type="predicted"/>
<evidence type="ECO:0000313" key="2">
    <source>
        <dbReference type="EMBL" id="PNU03904.1"/>
    </source>
</evidence>
<dbReference type="RefSeq" id="WP_004206995.1">
    <property type="nucleotide sequence ID" value="NZ_LYMM01000041.1"/>
</dbReference>
<dbReference type="OrthoDB" id="361944at2"/>
<protein>
    <submittedName>
        <fullName evidence="2">Cytoplasmic protein</fullName>
    </submittedName>
</protein>
<dbReference type="AlphaFoldDB" id="A0A2K2FYT3"/>
<dbReference type="Pfam" id="PF14384">
    <property type="entry name" value="BrnA_antitoxin"/>
    <property type="match status" value="1"/>
</dbReference>
<name>A0A2K2FYT3_9SPHN</name>
<sequence length="111" mass="12749">MKKKDADTVRFQLDPDNLPPLTEAQQAELDALQAMPDSGIDYSDSPALTEDFWRNGQRGRFYKPIKQQVTARLDADVLAWLKSQGKGYQARMNAILRREMLATARRQEKPR</sequence>
<comment type="caution">
    <text evidence="2">The sequence shown here is derived from an EMBL/GenBank/DDBJ whole genome shotgun (WGS) entry which is preliminary data.</text>
</comment>
<keyword evidence="3" id="KW-1185">Reference proteome</keyword>
<organism evidence="2 3">
    <name type="scientific">Novosphingobium guangzhouense</name>
    <dbReference type="NCBI Taxonomy" id="1850347"/>
    <lineage>
        <taxon>Bacteria</taxon>
        <taxon>Pseudomonadati</taxon>
        <taxon>Pseudomonadota</taxon>
        <taxon>Alphaproteobacteria</taxon>
        <taxon>Sphingomonadales</taxon>
        <taxon>Sphingomonadaceae</taxon>
        <taxon>Novosphingobium</taxon>
    </lineage>
</organism>
<reference evidence="2 3" key="1">
    <citation type="submission" date="2016-05" db="EMBL/GenBank/DDBJ databases">
        <title>Complete genome sequence of Novosphingobium guangzhouense SA925(T).</title>
        <authorList>
            <person name="Sha S."/>
        </authorList>
    </citation>
    <scope>NUCLEOTIDE SEQUENCE [LARGE SCALE GENOMIC DNA]</scope>
    <source>
        <strain evidence="2 3">SA925</strain>
    </source>
</reference>
<feature type="region of interest" description="Disordered" evidence="1">
    <location>
        <begin position="1"/>
        <end position="20"/>
    </location>
</feature>
<evidence type="ECO:0000256" key="1">
    <source>
        <dbReference type="SAM" id="MobiDB-lite"/>
    </source>
</evidence>
<dbReference type="InterPro" id="IPR025528">
    <property type="entry name" value="BrnA_antitoxin"/>
</dbReference>
<accession>A0A2K2FYT3</accession>
<evidence type="ECO:0000313" key="3">
    <source>
        <dbReference type="Proteomes" id="UP000236327"/>
    </source>
</evidence>
<gene>
    <name evidence="2" type="ORF">A8V01_21745</name>
</gene>
<dbReference type="Proteomes" id="UP000236327">
    <property type="component" value="Unassembled WGS sequence"/>
</dbReference>
<dbReference type="EMBL" id="LYMM01000041">
    <property type="protein sequence ID" value="PNU03904.1"/>
    <property type="molecule type" value="Genomic_DNA"/>
</dbReference>